<organism evidence="2 3">
    <name type="scientific">Thermothielavioides terrestris</name>
    <dbReference type="NCBI Taxonomy" id="2587410"/>
    <lineage>
        <taxon>Eukaryota</taxon>
        <taxon>Fungi</taxon>
        <taxon>Dikarya</taxon>
        <taxon>Ascomycota</taxon>
        <taxon>Pezizomycotina</taxon>
        <taxon>Sordariomycetes</taxon>
        <taxon>Sordariomycetidae</taxon>
        <taxon>Sordariales</taxon>
        <taxon>Chaetomiaceae</taxon>
        <taxon>Thermothielavioides</taxon>
    </lineage>
</organism>
<evidence type="ECO:0000313" key="3">
    <source>
        <dbReference type="Proteomes" id="UP000289323"/>
    </source>
</evidence>
<dbReference type="InterPro" id="IPR029058">
    <property type="entry name" value="AB_hydrolase_fold"/>
</dbReference>
<proteinExistence type="predicted"/>
<dbReference type="SUPFAM" id="SSF53474">
    <property type="entry name" value="alpha/beta-Hydrolases"/>
    <property type="match status" value="1"/>
</dbReference>
<dbReference type="Gene3D" id="3.40.50.1820">
    <property type="entry name" value="alpha/beta hydrolase"/>
    <property type="match status" value="1"/>
</dbReference>
<dbReference type="EMBL" id="OUUZ01000006">
    <property type="protein sequence ID" value="SPQ20711.1"/>
    <property type="molecule type" value="Genomic_DNA"/>
</dbReference>
<dbReference type="AlphaFoldDB" id="A0A446BDX0"/>
<feature type="region of interest" description="Disordered" evidence="1">
    <location>
        <begin position="1"/>
        <end position="47"/>
    </location>
</feature>
<dbReference type="Proteomes" id="UP000289323">
    <property type="component" value="Unassembled WGS sequence"/>
</dbReference>
<name>A0A446BDX0_9PEZI</name>
<evidence type="ECO:0000256" key="1">
    <source>
        <dbReference type="SAM" id="MobiDB-lite"/>
    </source>
</evidence>
<reference evidence="2 3" key="1">
    <citation type="submission" date="2018-04" db="EMBL/GenBank/DDBJ databases">
        <authorList>
            <person name="Huttner S."/>
            <person name="Dainat J."/>
        </authorList>
    </citation>
    <scope>NUCLEOTIDE SEQUENCE [LARGE SCALE GENOMIC DNA]</scope>
</reference>
<gene>
    <name evidence="2" type="ORF">TT172_LOCUS3130</name>
</gene>
<evidence type="ECO:0000313" key="2">
    <source>
        <dbReference type="EMBL" id="SPQ20711.1"/>
    </source>
</evidence>
<accession>A0A446BDX0</accession>
<protein>
    <submittedName>
        <fullName evidence="2">0b9cde35-eac6-45ff-b9d1-165a6c02f5e7</fullName>
    </submittedName>
</protein>
<sequence>MSSLTSSDERPAGHGATAPSRPADQVSMSNTAGETQLEGDPKSNEGVNLDDLIEEHILPKLDPDFLEYFASVQARQRAQGQLAPTNSIERVRAHPELYRAPCALDTSGYPRVTDHVCPSRDNVDIPVRVYHPDPATHGSGPYPVHLNFHGKSSRSFWSLG</sequence>